<evidence type="ECO:0000313" key="3">
    <source>
        <dbReference type="Proteomes" id="UP000178935"/>
    </source>
</evidence>
<organism evidence="2 3">
    <name type="scientific">Candidatus Staskawiczbacteria bacterium RIFOXYD1_FULL_32_13</name>
    <dbReference type="NCBI Taxonomy" id="1802234"/>
    <lineage>
        <taxon>Bacteria</taxon>
        <taxon>Candidatus Staskawicziibacteriota</taxon>
    </lineage>
</organism>
<dbReference type="InterPro" id="IPR051797">
    <property type="entry name" value="TrmB-like"/>
</dbReference>
<evidence type="ECO:0000259" key="1">
    <source>
        <dbReference type="Pfam" id="PF01978"/>
    </source>
</evidence>
<sequence>MINSILKEIGFSDNCIRIYTRLLETGYSSARQLAENLNMPRPTIYDNLRLLIDSGLVTEKIEDNKKLFGADDVKNLQHLIHTKIDDLKKKDKMITDILPTLNLNIKALEPKIKFYSGTTGIKQVLKDMLWYKDIESLSMWPISEMVKILGKEYHEDLNRRRIRQNISVKAIWPNDNVIDAKINTFLGVGKKHKRKLRLAPRSMTWNMGYWLYADKVAFVSSKNEGFGFLIHSQEFSDLIRVQFEQIWKISKPIKLPSKYSSEFLKTV</sequence>
<dbReference type="PANTHER" id="PTHR34293">
    <property type="entry name" value="HTH-TYPE TRANSCRIPTIONAL REGULATOR TRMBL2"/>
    <property type="match status" value="1"/>
</dbReference>
<feature type="domain" description="Transcription regulator TrmB N-terminal" evidence="1">
    <location>
        <begin position="6"/>
        <end position="70"/>
    </location>
</feature>
<dbReference type="InterPro" id="IPR036388">
    <property type="entry name" value="WH-like_DNA-bd_sf"/>
</dbReference>
<dbReference type="AlphaFoldDB" id="A0A1G2JN37"/>
<protein>
    <recommendedName>
        <fullName evidence="1">Transcription regulator TrmB N-terminal domain-containing protein</fullName>
    </recommendedName>
</protein>
<comment type="caution">
    <text evidence="2">The sequence shown here is derived from an EMBL/GenBank/DDBJ whole genome shotgun (WGS) entry which is preliminary data.</text>
</comment>
<reference evidence="2 3" key="1">
    <citation type="journal article" date="2016" name="Nat. Commun.">
        <title>Thousands of microbial genomes shed light on interconnected biogeochemical processes in an aquifer system.</title>
        <authorList>
            <person name="Anantharaman K."/>
            <person name="Brown C.T."/>
            <person name="Hug L.A."/>
            <person name="Sharon I."/>
            <person name="Castelle C.J."/>
            <person name="Probst A.J."/>
            <person name="Thomas B.C."/>
            <person name="Singh A."/>
            <person name="Wilkins M.J."/>
            <person name="Karaoz U."/>
            <person name="Brodie E.L."/>
            <person name="Williams K.H."/>
            <person name="Hubbard S.S."/>
            <person name="Banfield J.F."/>
        </authorList>
    </citation>
    <scope>NUCLEOTIDE SEQUENCE [LARGE SCALE GENOMIC DNA]</scope>
</reference>
<gene>
    <name evidence="2" type="ORF">A2561_03395</name>
</gene>
<dbReference type="Pfam" id="PF01978">
    <property type="entry name" value="TrmB"/>
    <property type="match status" value="1"/>
</dbReference>
<dbReference type="CDD" id="cd00090">
    <property type="entry name" value="HTH_ARSR"/>
    <property type="match status" value="1"/>
</dbReference>
<proteinExistence type="predicted"/>
<name>A0A1G2JN37_9BACT</name>
<evidence type="ECO:0000313" key="2">
    <source>
        <dbReference type="EMBL" id="OGZ87710.1"/>
    </source>
</evidence>
<dbReference type="Gene3D" id="1.10.10.10">
    <property type="entry name" value="Winged helix-like DNA-binding domain superfamily/Winged helix DNA-binding domain"/>
    <property type="match status" value="1"/>
</dbReference>
<dbReference type="SUPFAM" id="SSF46785">
    <property type="entry name" value="Winged helix' DNA-binding domain"/>
    <property type="match status" value="1"/>
</dbReference>
<dbReference type="InterPro" id="IPR002831">
    <property type="entry name" value="Tscrpt_reg_TrmB_N"/>
</dbReference>
<dbReference type="InterPro" id="IPR036390">
    <property type="entry name" value="WH_DNA-bd_sf"/>
</dbReference>
<dbReference type="EMBL" id="MHPU01000039">
    <property type="protein sequence ID" value="OGZ87710.1"/>
    <property type="molecule type" value="Genomic_DNA"/>
</dbReference>
<dbReference type="PANTHER" id="PTHR34293:SF1">
    <property type="entry name" value="HTH-TYPE TRANSCRIPTIONAL REGULATOR TRMBL2"/>
    <property type="match status" value="1"/>
</dbReference>
<dbReference type="Proteomes" id="UP000178935">
    <property type="component" value="Unassembled WGS sequence"/>
</dbReference>
<accession>A0A1G2JN37</accession>
<dbReference type="InterPro" id="IPR011991">
    <property type="entry name" value="ArsR-like_HTH"/>
</dbReference>